<sequence>FCCIGDVSTLWLPAASQLALGFAPCRVSHLSPTSVSRTAPKPKRQRLEAVKKLNFGGDGELDPDVLQDAVTLAFPSSELEVSGLGPLQSSPPTENPKRVLKRPPVLGDYINVTSSEGTRVFMAVKDDPSQIGIELHDSVGWNRPLHLLGVPFSYLKEQVYEEVLLLPDSPWPHSSILMGWWEQPGDMIEEEPTPHCLWVDKFAPRRYIELLSDDNFLNPWLDYTNRCLLKWLKLWDTVVFGKEKPVKKAKPGAEAHPPFKQPKEPQNKWKTKAQLTEEILEAELDQHKRPKYKVALLCGPPGLGKTTLAHVIAQHAGYNVVEMNASDDRSPETFKTRIEAATQMKSVLGAEEKPNCLIIDEIDGAPTVRPHLGLCL</sequence>
<dbReference type="HOGENOM" id="CLU_481098_0_0_1"/>
<dbReference type="PANTHER" id="PTHR46765">
    <property type="entry name" value="P-LOOP CONTAINING NUCLEOSIDE TRIPHOSPHATE HYDROLASES SUPERFAMILY PROTEIN"/>
    <property type="match status" value="1"/>
</dbReference>
<evidence type="ECO:0000256" key="1">
    <source>
        <dbReference type="ARBA" id="ARBA00004123"/>
    </source>
</evidence>
<protein>
    <recommendedName>
        <fullName evidence="4">ATPase AAA-type core domain-containing protein</fullName>
    </recommendedName>
</protein>
<dbReference type="InterPro" id="IPR027417">
    <property type="entry name" value="P-loop_NTPase"/>
</dbReference>
<dbReference type="Ensembl" id="ENSMGAT00000020551.2">
    <property type="protein sequence ID" value="ENSMGAP00000019678.2"/>
    <property type="gene ID" value="ENSMGAG00000005413.3"/>
</dbReference>
<dbReference type="InterPro" id="IPR003959">
    <property type="entry name" value="ATPase_AAA_core"/>
</dbReference>
<accession>G3UV15</accession>
<dbReference type="PANTHER" id="PTHR46765:SF1">
    <property type="entry name" value="P-LOOP CONTAINING NUCLEOSIDE TRIPHOSPHATE HYDROLASES SUPERFAMILY PROTEIN"/>
    <property type="match status" value="1"/>
</dbReference>
<evidence type="ECO:0000313" key="5">
    <source>
        <dbReference type="Ensembl" id="ENSMGAP00000019678.2"/>
    </source>
</evidence>
<gene>
    <name evidence="5" type="primary">CHTF18</name>
</gene>
<dbReference type="CDD" id="cd00009">
    <property type="entry name" value="AAA"/>
    <property type="match status" value="1"/>
</dbReference>
<feature type="region of interest" description="Disordered" evidence="3">
    <location>
        <begin position="248"/>
        <end position="268"/>
    </location>
</feature>
<feature type="region of interest" description="Disordered" evidence="3">
    <location>
        <begin position="81"/>
        <end position="100"/>
    </location>
</feature>
<dbReference type="Bgee" id="ENSMGAG00000005413">
    <property type="expression patterns" value="Expressed in bursa of Fabricius and 17 other cell types or tissues"/>
</dbReference>
<proteinExistence type="predicted"/>
<keyword evidence="6" id="KW-1185">Reference proteome</keyword>
<dbReference type="InterPro" id="IPR053016">
    <property type="entry name" value="CTF18-RFC_complex"/>
</dbReference>
<dbReference type="GeneTree" id="ENSGT00550000075029"/>
<evidence type="ECO:0000313" key="6">
    <source>
        <dbReference type="Proteomes" id="UP000001645"/>
    </source>
</evidence>
<evidence type="ECO:0000259" key="4">
    <source>
        <dbReference type="Pfam" id="PF00004"/>
    </source>
</evidence>
<dbReference type="GO" id="GO:0005524">
    <property type="term" value="F:ATP binding"/>
    <property type="evidence" value="ECO:0007669"/>
    <property type="project" value="InterPro"/>
</dbReference>
<organism evidence="5 6">
    <name type="scientific">Meleagris gallopavo</name>
    <name type="common">Wild turkey</name>
    <dbReference type="NCBI Taxonomy" id="9103"/>
    <lineage>
        <taxon>Eukaryota</taxon>
        <taxon>Metazoa</taxon>
        <taxon>Chordata</taxon>
        <taxon>Craniata</taxon>
        <taxon>Vertebrata</taxon>
        <taxon>Euteleostomi</taxon>
        <taxon>Archelosauria</taxon>
        <taxon>Archosauria</taxon>
        <taxon>Dinosauria</taxon>
        <taxon>Saurischia</taxon>
        <taxon>Theropoda</taxon>
        <taxon>Coelurosauria</taxon>
        <taxon>Aves</taxon>
        <taxon>Neognathae</taxon>
        <taxon>Galloanserae</taxon>
        <taxon>Galliformes</taxon>
        <taxon>Phasianidae</taxon>
        <taxon>Meleagridinae</taxon>
        <taxon>Meleagris</taxon>
    </lineage>
</organism>
<evidence type="ECO:0000256" key="2">
    <source>
        <dbReference type="ARBA" id="ARBA00023242"/>
    </source>
</evidence>
<reference evidence="5 6" key="1">
    <citation type="journal article" date="2010" name="PLoS Biol.">
        <title>Multi-platform next-generation sequencing of the domestic turkey (Meleagris gallopavo): genome assembly and analysis.</title>
        <authorList>
            <person name="Dalloul R.A."/>
            <person name="Long J.A."/>
            <person name="Zimin A.V."/>
            <person name="Aslam L."/>
            <person name="Beal K."/>
            <person name="Blomberg L.A."/>
            <person name="Bouffard P."/>
            <person name="Burt D.W."/>
            <person name="Crasta O."/>
            <person name="Crooijmans R.P."/>
            <person name="Cooper K."/>
            <person name="Coulombe R.A."/>
            <person name="De S."/>
            <person name="Delany M.E."/>
            <person name="Dodgson J.B."/>
            <person name="Dong J.J."/>
            <person name="Evans C."/>
            <person name="Frederickson K.M."/>
            <person name="Flicek P."/>
            <person name="Florea L."/>
            <person name="Folkerts O."/>
            <person name="Groenen M.A."/>
            <person name="Harkins T.T."/>
            <person name="Herrero J."/>
            <person name="Hoffmann S."/>
            <person name="Megens H.J."/>
            <person name="Jiang A."/>
            <person name="de Jong P."/>
            <person name="Kaiser P."/>
            <person name="Kim H."/>
            <person name="Kim K.W."/>
            <person name="Kim S."/>
            <person name="Langenberger D."/>
            <person name="Lee M.K."/>
            <person name="Lee T."/>
            <person name="Mane S."/>
            <person name="Marcais G."/>
            <person name="Marz M."/>
            <person name="McElroy A.P."/>
            <person name="Modise T."/>
            <person name="Nefedov M."/>
            <person name="Notredame C."/>
            <person name="Paton I.R."/>
            <person name="Payne W.S."/>
            <person name="Pertea G."/>
            <person name="Prickett D."/>
            <person name="Puiu D."/>
            <person name="Qioa D."/>
            <person name="Raineri E."/>
            <person name="Ruffier M."/>
            <person name="Salzberg S.L."/>
            <person name="Schatz M.C."/>
            <person name="Scheuring C."/>
            <person name="Schmidt C.J."/>
            <person name="Schroeder S."/>
            <person name="Searle S.M."/>
            <person name="Smith E.J."/>
            <person name="Smith J."/>
            <person name="Sonstegard T.S."/>
            <person name="Stadler P.F."/>
            <person name="Tafer H."/>
            <person name="Tu Z.J."/>
            <person name="Van Tassell C.P."/>
            <person name="Vilella A.J."/>
            <person name="Williams K.P."/>
            <person name="Yorke J.A."/>
            <person name="Zhang L."/>
            <person name="Zhang H.B."/>
            <person name="Zhang X."/>
            <person name="Zhang Y."/>
            <person name="Reed K.M."/>
        </authorList>
    </citation>
    <scope>NUCLEOTIDE SEQUENCE [LARGE SCALE GENOMIC DNA]</scope>
</reference>
<reference evidence="5" key="3">
    <citation type="submission" date="2025-09" db="UniProtKB">
        <authorList>
            <consortium name="Ensembl"/>
        </authorList>
    </citation>
    <scope>IDENTIFICATION</scope>
</reference>
<dbReference type="Gene3D" id="3.40.50.300">
    <property type="entry name" value="P-loop containing nucleotide triphosphate hydrolases"/>
    <property type="match status" value="1"/>
</dbReference>
<dbReference type="Proteomes" id="UP000001645">
    <property type="component" value="Chromosome 16"/>
</dbReference>
<dbReference type="GO" id="GO:0016887">
    <property type="term" value="F:ATP hydrolysis activity"/>
    <property type="evidence" value="ECO:0007669"/>
    <property type="project" value="InterPro"/>
</dbReference>
<feature type="domain" description="ATPase AAA-type core" evidence="4">
    <location>
        <begin position="296"/>
        <end position="365"/>
    </location>
</feature>
<reference evidence="5" key="2">
    <citation type="submission" date="2025-08" db="UniProtKB">
        <authorList>
            <consortium name="Ensembl"/>
        </authorList>
    </citation>
    <scope>IDENTIFICATION</scope>
</reference>
<name>G3UV15_MELGA</name>
<comment type="subcellular location">
    <subcellularLocation>
        <location evidence="1">Nucleus</location>
    </subcellularLocation>
</comment>
<dbReference type="AlphaFoldDB" id="G3UV15"/>
<dbReference type="GO" id="GO:0005634">
    <property type="term" value="C:nucleus"/>
    <property type="evidence" value="ECO:0007669"/>
    <property type="project" value="UniProtKB-SubCell"/>
</dbReference>
<dbReference type="SUPFAM" id="SSF52540">
    <property type="entry name" value="P-loop containing nucleoside triphosphate hydrolases"/>
    <property type="match status" value="1"/>
</dbReference>
<evidence type="ECO:0000256" key="3">
    <source>
        <dbReference type="SAM" id="MobiDB-lite"/>
    </source>
</evidence>
<dbReference type="Pfam" id="PF00004">
    <property type="entry name" value="AAA"/>
    <property type="match status" value="1"/>
</dbReference>
<keyword evidence="2" id="KW-0539">Nucleus</keyword>